<feature type="transmembrane region" description="Helical" evidence="10">
    <location>
        <begin position="95"/>
        <end position="115"/>
    </location>
</feature>
<keyword evidence="7" id="KW-0029">Amino-acid transport</keyword>
<dbReference type="PROSITE" id="PS50928">
    <property type="entry name" value="ABC_TM1"/>
    <property type="match status" value="1"/>
</dbReference>
<comment type="similarity">
    <text evidence="2">Belongs to the binding-protein-dependent transport system permease family. HisMQ subfamily.</text>
</comment>
<evidence type="ECO:0000256" key="4">
    <source>
        <dbReference type="ARBA" id="ARBA00022475"/>
    </source>
</evidence>
<keyword evidence="9 10" id="KW-0472">Membrane</keyword>
<feature type="transmembrane region" description="Helical" evidence="10">
    <location>
        <begin position="220"/>
        <end position="238"/>
    </location>
</feature>
<feature type="compositionally biased region" description="Low complexity" evidence="11">
    <location>
        <begin position="284"/>
        <end position="296"/>
    </location>
</feature>
<dbReference type="NCBIfam" id="TIGR01726">
    <property type="entry name" value="HEQRo_perm_3TM"/>
    <property type="match status" value="1"/>
</dbReference>
<comment type="subcellular location">
    <subcellularLocation>
        <location evidence="1">Cell inner membrane</location>
        <topology evidence="1">Multi-pass membrane protein</topology>
    </subcellularLocation>
    <subcellularLocation>
        <location evidence="10">Cell membrane</location>
        <topology evidence="10">Multi-pass membrane protein</topology>
    </subcellularLocation>
</comment>
<dbReference type="RefSeq" id="WP_160031009.1">
    <property type="nucleotide sequence ID" value="NZ_CP041764.1"/>
</dbReference>
<dbReference type="SUPFAM" id="SSF161098">
    <property type="entry name" value="MetI-like"/>
    <property type="match status" value="1"/>
</dbReference>
<keyword evidence="5" id="KW-0997">Cell inner membrane</keyword>
<dbReference type="PANTHER" id="PTHR30614">
    <property type="entry name" value="MEMBRANE COMPONENT OF AMINO ACID ABC TRANSPORTER"/>
    <property type="match status" value="1"/>
</dbReference>
<evidence type="ECO:0000256" key="11">
    <source>
        <dbReference type="SAM" id="MobiDB-lite"/>
    </source>
</evidence>
<dbReference type="InterPro" id="IPR010065">
    <property type="entry name" value="AA_ABC_transptr_permease_3TM"/>
</dbReference>
<evidence type="ECO:0000256" key="5">
    <source>
        <dbReference type="ARBA" id="ARBA00022519"/>
    </source>
</evidence>
<feature type="transmembrane region" description="Helical" evidence="10">
    <location>
        <begin position="244"/>
        <end position="269"/>
    </location>
</feature>
<feature type="region of interest" description="Disordered" evidence="11">
    <location>
        <begin position="284"/>
        <end position="303"/>
    </location>
</feature>
<protein>
    <submittedName>
        <fullName evidence="13">Amino acid ABC transporter permease</fullName>
    </submittedName>
</protein>
<dbReference type="CDD" id="cd06261">
    <property type="entry name" value="TM_PBP2"/>
    <property type="match status" value="1"/>
</dbReference>
<evidence type="ECO:0000256" key="9">
    <source>
        <dbReference type="ARBA" id="ARBA00023136"/>
    </source>
</evidence>
<dbReference type="Gene3D" id="1.10.3720.10">
    <property type="entry name" value="MetI-like"/>
    <property type="match status" value="1"/>
</dbReference>
<evidence type="ECO:0000313" key="13">
    <source>
        <dbReference type="EMBL" id="QHA89387.1"/>
    </source>
</evidence>
<keyword evidence="14" id="KW-1185">Reference proteome</keyword>
<keyword evidence="8 10" id="KW-1133">Transmembrane helix</keyword>
<keyword evidence="6 10" id="KW-0812">Transmembrane</keyword>
<evidence type="ECO:0000259" key="12">
    <source>
        <dbReference type="PROSITE" id="PS50928"/>
    </source>
</evidence>
<dbReference type="InterPro" id="IPR035906">
    <property type="entry name" value="MetI-like_sf"/>
</dbReference>
<evidence type="ECO:0000256" key="3">
    <source>
        <dbReference type="ARBA" id="ARBA00022448"/>
    </source>
</evidence>
<dbReference type="PANTHER" id="PTHR30614:SF0">
    <property type="entry name" value="L-CYSTINE TRANSPORT SYSTEM PERMEASE PROTEIN TCYL"/>
    <property type="match status" value="1"/>
</dbReference>
<reference evidence="13 14" key="1">
    <citation type="submission" date="2019-07" db="EMBL/GenBank/DDBJ databases">
        <title>Serratia dokdonensis sp. nov., an elicitor of systemic resistance in Nicotiana Tabacum.</title>
        <authorList>
            <person name="Son J.-S."/>
            <person name="Hwang Y.-J."/>
            <person name="Lee S.-Y."/>
            <person name="Ghim S.-Y."/>
        </authorList>
    </citation>
    <scope>NUCLEOTIDE SEQUENCE [LARGE SCALE GENOMIC DNA]</scope>
    <source>
        <strain evidence="13 14">KUDC3025</strain>
    </source>
</reference>
<organism evidence="13 14">
    <name type="scientific">Serratia rhizosphaerae</name>
    <dbReference type="NCBI Taxonomy" id="2597702"/>
    <lineage>
        <taxon>Bacteria</taxon>
        <taxon>Pseudomonadati</taxon>
        <taxon>Pseudomonadota</taxon>
        <taxon>Gammaproteobacteria</taxon>
        <taxon>Enterobacterales</taxon>
        <taxon>Yersiniaceae</taxon>
        <taxon>Serratia</taxon>
    </lineage>
</organism>
<feature type="transmembrane region" description="Helical" evidence="10">
    <location>
        <begin position="135"/>
        <end position="157"/>
    </location>
</feature>
<gene>
    <name evidence="13" type="ORF">FO014_21670</name>
</gene>
<keyword evidence="3 10" id="KW-0813">Transport</keyword>
<feature type="transmembrane region" description="Helical" evidence="10">
    <location>
        <begin position="58"/>
        <end position="83"/>
    </location>
</feature>
<evidence type="ECO:0000256" key="1">
    <source>
        <dbReference type="ARBA" id="ARBA00004429"/>
    </source>
</evidence>
<feature type="domain" description="ABC transmembrane type-1" evidence="12">
    <location>
        <begin position="59"/>
        <end position="266"/>
    </location>
</feature>
<dbReference type="InterPro" id="IPR000515">
    <property type="entry name" value="MetI-like"/>
</dbReference>
<evidence type="ECO:0000313" key="14">
    <source>
        <dbReference type="Proteomes" id="UP000430368"/>
    </source>
</evidence>
<evidence type="ECO:0000256" key="8">
    <source>
        <dbReference type="ARBA" id="ARBA00022989"/>
    </source>
</evidence>
<evidence type="ECO:0000256" key="10">
    <source>
        <dbReference type="RuleBase" id="RU363032"/>
    </source>
</evidence>
<keyword evidence="4" id="KW-1003">Cell membrane</keyword>
<evidence type="ECO:0000256" key="6">
    <source>
        <dbReference type="ARBA" id="ARBA00022692"/>
    </source>
</evidence>
<sequence>MKNGETIKVVPARYPLRAVGAAVALLLLAAVVQSVAFNPRWEWRVFARWFFDPVILQGLGQTLLLTLLGTLLSVIFGGILALARLSSSWLLSTLAFGYIWLFRSLPLIVVLIVLYNFSYLYDTLSLGVPFTGIRWGSFATIDVLGQFSTAVVGLTLVQSAYSAEIIRGGFLGVDHGQYEAAAALGLPAWRRTVRIILPQALRTILPAGFNEIISLAKGTAMVYVLAMPELFYTIQMIYNRTQEVIPLLMVGAVWYLVITTVLSLIQYAVERALARSERRSAVNTTRTAGRARAVTAQEPAHVS</sequence>
<dbReference type="Pfam" id="PF00528">
    <property type="entry name" value="BPD_transp_1"/>
    <property type="match status" value="1"/>
</dbReference>
<dbReference type="EMBL" id="CP041764">
    <property type="protein sequence ID" value="QHA89387.1"/>
    <property type="molecule type" value="Genomic_DNA"/>
</dbReference>
<accession>A0ABX6GSY2</accession>
<name>A0ABX6GSY2_9GAMM</name>
<proteinExistence type="inferred from homology"/>
<evidence type="ECO:0000256" key="7">
    <source>
        <dbReference type="ARBA" id="ARBA00022970"/>
    </source>
</evidence>
<evidence type="ECO:0000256" key="2">
    <source>
        <dbReference type="ARBA" id="ARBA00010072"/>
    </source>
</evidence>
<dbReference type="InterPro" id="IPR043429">
    <property type="entry name" value="ArtM/GltK/GlnP/TcyL/YhdX-like"/>
</dbReference>
<dbReference type="Proteomes" id="UP000430368">
    <property type="component" value="Chromosome"/>
</dbReference>